<evidence type="ECO:0000313" key="3">
    <source>
        <dbReference type="Proteomes" id="UP000078237"/>
    </source>
</evidence>
<dbReference type="GO" id="GO:0032259">
    <property type="term" value="P:methylation"/>
    <property type="evidence" value="ECO:0007669"/>
    <property type="project" value="UniProtKB-KW"/>
</dbReference>
<dbReference type="PANTHER" id="PTHR32379:SF1">
    <property type="entry name" value="GUANIDINOACETATE N-METHYLTRANSFERASE"/>
    <property type="match status" value="1"/>
</dbReference>
<organism evidence="2 3">
    <name type="scientific">Madurella mycetomatis</name>
    <dbReference type="NCBI Taxonomy" id="100816"/>
    <lineage>
        <taxon>Eukaryota</taxon>
        <taxon>Fungi</taxon>
        <taxon>Dikarya</taxon>
        <taxon>Ascomycota</taxon>
        <taxon>Pezizomycotina</taxon>
        <taxon>Sordariomycetes</taxon>
        <taxon>Sordariomycetidae</taxon>
        <taxon>Sordariales</taxon>
        <taxon>Sordariales incertae sedis</taxon>
        <taxon>Madurella</taxon>
    </lineage>
</organism>
<name>A0A175W4Q5_9PEZI</name>
<dbReference type="OrthoDB" id="19014at2759"/>
<dbReference type="VEuPathDB" id="FungiDB:MMYC01_204570"/>
<protein>
    <submittedName>
        <fullName evidence="2">Protein arginine N-methyltransferase 2</fullName>
    </submittedName>
</protein>
<dbReference type="EMBL" id="LCTW02000110">
    <property type="protein sequence ID" value="KXX78728.1"/>
    <property type="molecule type" value="Genomic_DNA"/>
</dbReference>
<sequence>MPDPSPAPPPDDSISARISPDCPAETQRVLTAAWSHDVAAVKKLLDEPGRASCQDPKTGETPLHAAIRACGPPSNEDDPGDLENAKKTVYELLMWGGIWNDVDDRNETPGCVAHRLGRGELYNLCVEAGVRAEMLFGVMDGYEELGSDVGEEMEVVEAEGDVNGGEEDVVVVGENGDEVPELVDVDEANGRGKEDGGEKENGFQPPNNEAAVNVNSEAYLRSKLTYSEGKLVDEDGNGVMMAWETDIMRRSVDALLPAKERGNEF</sequence>
<evidence type="ECO:0000313" key="2">
    <source>
        <dbReference type="EMBL" id="KXX78728.1"/>
    </source>
</evidence>
<gene>
    <name evidence="2" type="ORF">MMYC01_204570</name>
</gene>
<dbReference type="AlphaFoldDB" id="A0A175W4Q5"/>
<dbReference type="STRING" id="100816.A0A175W4Q5"/>
<comment type="caution">
    <text evidence="2">The sequence shown here is derived from an EMBL/GenBank/DDBJ whole genome shotgun (WGS) entry which is preliminary data.</text>
</comment>
<dbReference type="GO" id="GO:0019702">
    <property type="term" value="F:protein arginine N5-methyltransferase activity"/>
    <property type="evidence" value="ECO:0007669"/>
    <property type="project" value="TreeGrafter"/>
</dbReference>
<dbReference type="InterPro" id="IPR029063">
    <property type="entry name" value="SAM-dependent_MTases_sf"/>
</dbReference>
<dbReference type="InterPro" id="IPR036770">
    <property type="entry name" value="Ankyrin_rpt-contain_sf"/>
</dbReference>
<dbReference type="GO" id="GO:0005737">
    <property type="term" value="C:cytoplasm"/>
    <property type="evidence" value="ECO:0007669"/>
    <property type="project" value="TreeGrafter"/>
</dbReference>
<dbReference type="GO" id="GO:0005634">
    <property type="term" value="C:nucleus"/>
    <property type="evidence" value="ECO:0007669"/>
    <property type="project" value="TreeGrafter"/>
</dbReference>
<reference evidence="2 3" key="1">
    <citation type="journal article" date="2016" name="Genome Announc.">
        <title>Genome Sequence of Madurella mycetomatis mm55, Isolated from a Human Mycetoma Case in Sudan.</title>
        <authorList>
            <person name="Smit S."/>
            <person name="Derks M.F."/>
            <person name="Bervoets S."/>
            <person name="Fahal A."/>
            <person name="van Leeuwen W."/>
            <person name="van Belkum A."/>
            <person name="van de Sande W.W."/>
        </authorList>
    </citation>
    <scope>NUCLEOTIDE SEQUENCE [LARGE SCALE GENOMIC DNA]</scope>
    <source>
        <strain evidence="3">mm55</strain>
    </source>
</reference>
<feature type="compositionally biased region" description="Basic and acidic residues" evidence="1">
    <location>
        <begin position="188"/>
        <end position="201"/>
    </location>
</feature>
<dbReference type="InterPro" id="IPR051038">
    <property type="entry name" value="RMT2/GAMT_Mtase"/>
</dbReference>
<dbReference type="Gene3D" id="3.40.50.150">
    <property type="entry name" value="Vaccinia Virus protein VP39"/>
    <property type="match status" value="1"/>
</dbReference>
<keyword evidence="3" id="KW-1185">Reference proteome</keyword>
<accession>A0A175W4Q5</accession>
<feature type="region of interest" description="Disordered" evidence="1">
    <location>
        <begin position="187"/>
        <end position="209"/>
    </location>
</feature>
<proteinExistence type="predicted"/>
<dbReference type="Gene3D" id="1.25.40.20">
    <property type="entry name" value="Ankyrin repeat-containing domain"/>
    <property type="match status" value="1"/>
</dbReference>
<dbReference type="Proteomes" id="UP000078237">
    <property type="component" value="Unassembled WGS sequence"/>
</dbReference>
<evidence type="ECO:0000256" key="1">
    <source>
        <dbReference type="SAM" id="MobiDB-lite"/>
    </source>
</evidence>
<dbReference type="PANTHER" id="PTHR32379">
    <property type="entry name" value="GUANIDINOACETATE N-METHYLTRANSFERASE"/>
    <property type="match status" value="1"/>
</dbReference>
<dbReference type="SUPFAM" id="SSF48403">
    <property type="entry name" value="Ankyrin repeat"/>
    <property type="match status" value="1"/>
</dbReference>